<protein>
    <submittedName>
        <fullName evidence="2">Uncharacterized protein</fullName>
    </submittedName>
</protein>
<evidence type="ECO:0000313" key="2">
    <source>
        <dbReference type="WBParaSite" id="JU765_v2.g10021.t1"/>
    </source>
</evidence>
<dbReference type="WBParaSite" id="JU765_v2.g10021.t1">
    <property type="protein sequence ID" value="JU765_v2.g10021.t1"/>
    <property type="gene ID" value="JU765_v2.g10021"/>
</dbReference>
<accession>A0AC34PUB7</accession>
<organism evidence="1 2">
    <name type="scientific">Panagrolaimus sp. JU765</name>
    <dbReference type="NCBI Taxonomy" id="591449"/>
    <lineage>
        <taxon>Eukaryota</taxon>
        <taxon>Metazoa</taxon>
        <taxon>Ecdysozoa</taxon>
        <taxon>Nematoda</taxon>
        <taxon>Chromadorea</taxon>
        <taxon>Rhabditida</taxon>
        <taxon>Tylenchina</taxon>
        <taxon>Panagrolaimomorpha</taxon>
        <taxon>Panagrolaimoidea</taxon>
        <taxon>Panagrolaimidae</taxon>
        <taxon>Panagrolaimus</taxon>
    </lineage>
</organism>
<evidence type="ECO:0000313" key="1">
    <source>
        <dbReference type="Proteomes" id="UP000887576"/>
    </source>
</evidence>
<dbReference type="Proteomes" id="UP000887576">
    <property type="component" value="Unplaced"/>
</dbReference>
<reference evidence="2" key="1">
    <citation type="submission" date="2022-11" db="UniProtKB">
        <authorList>
            <consortium name="WormBaseParasite"/>
        </authorList>
    </citation>
    <scope>IDENTIFICATION</scope>
</reference>
<name>A0AC34PUB7_9BILA</name>
<proteinExistence type="predicted"/>
<sequence length="160" mass="18078">MSTTPQSTKLQKELLQMMILNMHSRIMIPKQQKLLSIVEKQKKVKKNLTEQQKAAHYARFWQLVDGYAKNSTQNVQEPSVPSATSMNAQPQTAKAVQSVIPQEDVEILLQLRTSEAVCTQELKKPKVVSFHDWKASLESEASKEAGNSTQFKHPHSTSSF</sequence>